<protein>
    <submittedName>
        <fullName evidence="4">NodT family efflux transporter outer membrane factor (OMF) lipoprotein</fullName>
    </submittedName>
</protein>
<dbReference type="RefSeq" id="WP_317170175.1">
    <property type="nucleotide sequence ID" value="NZ_JAAVTK010000002.1"/>
</dbReference>
<keyword evidence="3" id="KW-0175">Coiled coil</keyword>
<name>A0ABX1HHP1_9BACT</name>
<keyword evidence="2" id="KW-1134">Transmembrane beta strand</keyword>
<dbReference type="Proteomes" id="UP000717634">
    <property type="component" value="Unassembled WGS sequence"/>
</dbReference>
<dbReference type="EMBL" id="JAAVTK010000002">
    <property type="protein sequence ID" value="NKI88667.1"/>
    <property type="molecule type" value="Genomic_DNA"/>
</dbReference>
<reference evidence="4 5" key="1">
    <citation type="submission" date="2020-03" db="EMBL/GenBank/DDBJ databases">
        <title>Genomic Encyclopedia of Type Strains, Phase IV (KMG-V): Genome sequencing to study the core and pangenomes of soil and plant-associated prokaryotes.</title>
        <authorList>
            <person name="Whitman W."/>
        </authorList>
    </citation>
    <scope>NUCLEOTIDE SEQUENCE [LARGE SCALE GENOMIC DNA]</scope>
    <source>
        <strain evidence="4 5">1B</strain>
    </source>
</reference>
<dbReference type="InterPro" id="IPR010131">
    <property type="entry name" value="MdtP/NodT-like"/>
</dbReference>
<feature type="signal peptide" evidence="2">
    <location>
        <begin position="1"/>
        <end position="17"/>
    </location>
</feature>
<dbReference type="PANTHER" id="PTHR30203:SF30">
    <property type="entry name" value="OUTER MEMBRANE PROTEIN-RELATED"/>
    <property type="match status" value="1"/>
</dbReference>
<keyword evidence="2 4" id="KW-0449">Lipoprotein</keyword>
<dbReference type="Pfam" id="PF02321">
    <property type="entry name" value="OEP"/>
    <property type="match status" value="2"/>
</dbReference>
<evidence type="ECO:0000256" key="1">
    <source>
        <dbReference type="ARBA" id="ARBA00007613"/>
    </source>
</evidence>
<gene>
    <name evidence="4" type="ORF">HBN54_001254</name>
</gene>
<dbReference type="PROSITE" id="PS51257">
    <property type="entry name" value="PROKAR_LIPOPROTEIN"/>
    <property type="match status" value="1"/>
</dbReference>
<feature type="chain" id="PRO_5044993939" evidence="2">
    <location>
        <begin position="18"/>
        <end position="471"/>
    </location>
</feature>
<dbReference type="NCBIfam" id="TIGR01845">
    <property type="entry name" value="outer_NodT"/>
    <property type="match status" value="1"/>
</dbReference>
<keyword evidence="2" id="KW-0732">Signal</keyword>
<dbReference type="Gene3D" id="1.20.1600.10">
    <property type="entry name" value="Outer membrane efflux proteins (OEP)"/>
    <property type="match status" value="1"/>
</dbReference>
<evidence type="ECO:0000256" key="2">
    <source>
        <dbReference type="RuleBase" id="RU362097"/>
    </source>
</evidence>
<comment type="subcellular location">
    <subcellularLocation>
        <location evidence="2">Cell membrane</location>
        <topology evidence="2">Lipid-anchor</topology>
    </subcellularLocation>
</comment>
<comment type="caution">
    <text evidence="4">The sequence shown here is derived from an EMBL/GenBank/DDBJ whole genome shotgun (WGS) entry which is preliminary data.</text>
</comment>
<comment type="similarity">
    <text evidence="1 2">Belongs to the outer membrane factor (OMF) (TC 1.B.17) family.</text>
</comment>
<organism evidence="4 5">
    <name type="scientific">Hymenobacter artigasi</name>
    <dbReference type="NCBI Taxonomy" id="2719616"/>
    <lineage>
        <taxon>Bacteria</taxon>
        <taxon>Pseudomonadati</taxon>
        <taxon>Bacteroidota</taxon>
        <taxon>Cytophagia</taxon>
        <taxon>Cytophagales</taxon>
        <taxon>Hymenobacteraceae</taxon>
        <taxon>Hymenobacter</taxon>
    </lineage>
</organism>
<feature type="coiled-coil region" evidence="3">
    <location>
        <begin position="229"/>
        <end position="256"/>
    </location>
</feature>
<evidence type="ECO:0000313" key="4">
    <source>
        <dbReference type="EMBL" id="NKI88667.1"/>
    </source>
</evidence>
<keyword evidence="2" id="KW-0564">Palmitate</keyword>
<dbReference type="Gene3D" id="2.20.200.10">
    <property type="entry name" value="Outer membrane efflux proteins (OEP)"/>
    <property type="match status" value="1"/>
</dbReference>
<sequence length="471" mass="51010">MRLTLGGILLFLTSCTASLPLVTQPRATAVPTGFQTAAADTATIARLDWQRFFADSALVSLIDTALRANPDLGIALQRVEQARAGLLAARGALYPQVSAGGVGSLDKFANFSGVGNTQTNDGRNLPTLVPDLFVGFRSTWEIDLWGKLRSRRKAAYARLLATEQGRRLVQTSLVAQVASGYYELLTYDNQLAVLEKNRAYQERALEVVKIQKLGGRATELAVQQFAAQLLRTRSLAAEARQRIAAAENTLNRLLGRYPQPIRRGRALTMQAVPAAVSAGMPAAMLLRRPDVQQAELQLTAARADVAAARAAFLPSLTLGPYLGVNAYTPALLLSAPGSLAYGLLAGVAAPVFNRSAVRANYARNAAEQRAAYLNYQKTIQTGFEEVTTNLRGVENYREVADLRQQEVNALTNAVATANDLYRANYATYIEVITAQRSVLDAELNLTAARRQQFLLLIDLYRALGGGWTAAQ</sequence>
<keyword evidence="2" id="KW-0472">Membrane</keyword>
<proteinExistence type="inferred from homology"/>
<accession>A0ABX1HHP1</accession>
<keyword evidence="5" id="KW-1185">Reference proteome</keyword>
<keyword evidence="2" id="KW-0812">Transmembrane</keyword>
<dbReference type="InterPro" id="IPR003423">
    <property type="entry name" value="OMP_efflux"/>
</dbReference>
<dbReference type="PANTHER" id="PTHR30203">
    <property type="entry name" value="OUTER MEMBRANE CATION EFFLUX PROTEIN"/>
    <property type="match status" value="1"/>
</dbReference>
<evidence type="ECO:0000313" key="5">
    <source>
        <dbReference type="Proteomes" id="UP000717634"/>
    </source>
</evidence>
<evidence type="ECO:0000256" key="3">
    <source>
        <dbReference type="SAM" id="Coils"/>
    </source>
</evidence>
<dbReference type="SUPFAM" id="SSF56954">
    <property type="entry name" value="Outer membrane efflux proteins (OEP)"/>
    <property type="match status" value="1"/>
</dbReference>